<dbReference type="RefSeq" id="WP_378958425.1">
    <property type="nucleotide sequence ID" value="NZ_JBHRXC010000016.1"/>
</dbReference>
<proteinExistence type="predicted"/>
<name>A0ABV8NHC1_9SPHI</name>
<evidence type="ECO:0000313" key="4">
    <source>
        <dbReference type="Proteomes" id="UP001595792"/>
    </source>
</evidence>
<feature type="domain" description="PEGA" evidence="2">
    <location>
        <begin position="30"/>
        <end position="76"/>
    </location>
</feature>
<reference evidence="4" key="1">
    <citation type="journal article" date="2019" name="Int. J. Syst. Evol. Microbiol.">
        <title>The Global Catalogue of Microorganisms (GCM) 10K type strain sequencing project: providing services to taxonomists for standard genome sequencing and annotation.</title>
        <authorList>
            <consortium name="The Broad Institute Genomics Platform"/>
            <consortium name="The Broad Institute Genome Sequencing Center for Infectious Disease"/>
            <person name="Wu L."/>
            <person name="Ma J."/>
        </authorList>
    </citation>
    <scope>NUCLEOTIDE SEQUENCE [LARGE SCALE GENOMIC DNA]</scope>
    <source>
        <strain evidence="4">CCM 8689</strain>
    </source>
</reference>
<dbReference type="Pfam" id="PF08308">
    <property type="entry name" value="PEGA"/>
    <property type="match status" value="1"/>
</dbReference>
<keyword evidence="4" id="KW-1185">Reference proteome</keyword>
<evidence type="ECO:0000313" key="3">
    <source>
        <dbReference type="EMBL" id="MFC4195112.1"/>
    </source>
</evidence>
<dbReference type="Proteomes" id="UP001595792">
    <property type="component" value="Unassembled WGS sequence"/>
</dbReference>
<evidence type="ECO:0000256" key="1">
    <source>
        <dbReference type="SAM" id="SignalP"/>
    </source>
</evidence>
<protein>
    <submittedName>
        <fullName evidence="3">PEGA domain-containing protein</fullName>
    </submittedName>
</protein>
<accession>A0ABV8NHC1</accession>
<organism evidence="3 4">
    <name type="scientific">Pedobacter jamesrossensis</name>
    <dbReference type="NCBI Taxonomy" id="1908238"/>
    <lineage>
        <taxon>Bacteria</taxon>
        <taxon>Pseudomonadati</taxon>
        <taxon>Bacteroidota</taxon>
        <taxon>Sphingobacteriia</taxon>
        <taxon>Sphingobacteriales</taxon>
        <taxon>Sphingobacteriaceae</taxon>
        <taxon>Pedobacter</taxon>
    </lineage>
</organism>
<evidence type="ECO:0000259" key="2">
    <source>
        <dbReference type="Pfam" id="PF08308"/>
    </source>
</evidence>
<feature type="signal peptide" evidence="1">
    <location>
        <begin position="1"/>
        <end position="20"/>
    </location>
</feature>
<dbReference type="InterPro" id="IPR013229">
    <property type="entry name" value="PEGA"/>
</dbReference>
<dbReference type="PROSITE" id="PS51257">
    <property type="entry name" value="PROKAR_LIPOPROTEIN"/>
    <property type="match status" value="1"/>
</dbReference>
<dbReference type="EMBL" id="JBHSBY010000004">
    <property type="protein sequence ID" value="MFC4195112.1"/>
    <property type="molecule type" value="Genomic_DNA"/>
</dbReference>
<comment type="caution">
    <text evidence="3">The sequence shown here is derived from an EMBL/GenBank/DDBJ whole genome shotgun (WGS) entry which is preliminary data.</text>
</comment>
<feature type="chain" id="PRO_5045102063" evidence="1">
    <location>
        <begin position="21"/>
        <end position="123"/>
    </location>
</feature>
<gene>
    <name evidence="3" type="ORF">ACFOUY_00195</name>
</gene>
<sequence length="123" mass="13395">MKKIFNIFAISATVMLSSCATVFTGTKQTINFKTDPPAADIEVDGLKVGVTPMDVTLKKGFTGQTVSFKLNGYETKSFQPTTTFNPVTVLNVIGLLGFPIDAATGAMMKYDPKVYEFKLEPKK</sequence>
<keyword evidence="1" id="KW-0732">Signal</keyword>